<keyword evidence="3" id="KW-1185">Reference proteome</keyword>
<dbReference type="AlphaFoldDB" id="A0A2L2XA41"/>
<keyword evidence="1" id="KW-0472">Membrane</keyword>
<comment type="caution">
    <text evidence="2">The sequence shown here is derived from an EMBL/GenBank/DDBJ whole genome shotgun (WGS) entry which is preliminary data.</text>
</comment>
<evidence type="ECO:0000256" key="1">
    <source>
        <dbReference type="SAM" id="Phobius"/>
    </source>
</evidence>
<dbReference type="Proteomes" id="UP000239549">
    <property type="component" value="Unassembled WGS sequence"/>
</dbReference>
<keyword evidence="1" id="KW-0812">Transmembrane</keyword>
<proteinExistence type="predicted"/>
<organism evidence="2 3">
    <name type="scientific">Desulfocucumis palustris</name>
    <dbReference type="NCBI Taxonomy" id="1898651"/>
    <lineage>
        <taxon>Bacteria</taxon>
        <taxon>Bacillati</taxon>
        <taxon>Bacillota</taxon>
        <taxon>Clostridia</taxon>
        <taxon>Eubacteriales</taxon>
        <taxon>Desulfocucumaceae</taxon>
        <taxon>Desulfocucumis</taxon>
    </lineage>
</organism>
<accession>A0A2L2XA41</accession>
<dbReference type="EMBL" id="BFAV01000055">
    <property type="protein sequence ID" value="GBF32814.1"/>
    <property type="molecule type" value="Genomic_DNA"/>
</dbReference>
<reference evidence="3" key="1">
    <citation type="submission" date="2018-02" db="EMBL/GenBank/DDBJ databases">
        <title>Genome sequence of Desulfocucumis palustris strain NAW-5.</title>
        <authorList>
            <person name="Watanabe M."/>
            <person name="Kojima H."/>
            <person name="Fukui M."/>
        </authorList>
    </citation>
    <scope>NUCLEOTIDE SEQUENCE [LARGE SCALE GENOMIC DNA]</scope>
    <source>
        <strain evidence="3">NAW-5</strain>
    </source>
</reference>
<protein>
    <submittedName>
        <fullName evidence="2">Uncharacterized protein</fullName>
    </submittedName>
</protein>
<name>A0A2L2XA41_9FIRM</name>
<feature type="transmembrane region" description="Helical" evidence="1">
    <location>
        <begin position="45"/>
        <end position="64"/>
    </location>
</feature>
<keyword evidence="1" id="KW-1133">Transmembrane helix</keyword>
<evidence type="ECO:0000313" key="3">
    <source>
        <dbReference type="Proteomes" id="UP000239549"/>
    </source>
</evidence>
<evidence type="ECO:0000313" key="2">
    <source>
        <dbReference type="EMBL" id="GBF32814.1"/>
    </source>
</evidence>
<sequence>MVLPLIHLALLFSFQGPVFFAGIITTGKSLIYHFSFSKSTVSFCHPLAFYSLLLSFFSIFSVFCRREL</sequence>
<gene>
    <name evidence="2" type="ORF">DCCM_1010</name>
</gene>